<protein>
    <recommendedName>
        <fullName evidence="3">Phosphatidate cytidylyltransferase</fullName>
    </recommendedName>
</protein>
<feature type="transmembrane region" description="Helical" evidence="1">
    <location>
        <begin position="7"/>
        <end position="27"/>
    </location>
</feature>
<evidence type="ECO:0000313" key="2">
    <source>
        <dbReference type="EMBL" id="SVA33865.1"/>
    </source>
</evidence>
<dbReference type="PANTHER" id="PTHR31303:SF1">
    <property type="entry name" value="CTP-DEPENDENT DIACYLGLYCEROL KINASE 1"/>
    <property type="match status" value="1"/>
</dbReference>
<dbReference type="PANTHER" id="PTHR31303">
    <property type="entry name" value="CTP-DEPENDENT DIACYLGLYCEROL KINASE 1"/>
    <property type="match status" value="1"/>
</dbReference>
<gene>
    <name evidence="2" type="ORF">METZ01_LOCUS86719</name>
</gene>
<organism evidence="2">
    <name type="scientific">marine metagenome</name>
    <dbReference type="NCBI Taxonomy" id="408172"/>
    <lineage>
        <taxon>unclassified sequences</taxon>
        <taxon>metagenomes</taxon>
        <taxon>ecological metagenomes</taxon>
    </lineage>
</organism>
<dbReference type="InterPro" id="IPR037997">
    <property type="entry name" value="Dgk1-like"/>
</dbReference>
<evidence type="ECO:0000256" key="1">
    <source>
        <dbReference type="SAM" id="Phobius"/>
    </source>
</evidence>
<dbReference type="PROSITE" id="PS51257">
    <property type="entry name" value="PROKAR_LIPOPROTEIN"/>
    <property type="match status" value="1"/>
</dbReference>
<evidence type="ECO:0008006" key="3">
    <source>
        <dbReference type="Google" id="ProtNLM"/>
    </source>
</evidence>
<keyword evidence="1" id="KW-0812">Transmembrane</keyword>
<name>A0A381V0F4_9ZZZZ</name>
<keyword evidence="1" id="KW-1133">Transmembrane helix</keyword>
<dbReference type="EMBL" id="UINC01007534">
    <property type="protein sequence ID" value="SVA33865.1"/>
    <property type="molecule type" value="Genomic_DNA"/>
</dbReference>
<keyword evidence="1" id="KW-0472">Membrane</keyword>
<reference evidence="2" key="1">
    <citation type="submission" date="2018-05" db="EMBL/GenBank/DDBJ databases">
        <authorList>
            <person name="Lanie J.A."/>
            <person name="Ng W.-L."/>
            <person name="Kazmierczak K.M."/>
            <person name="Andrzejewski T.M."/>
            <person name="Davidsen T.M."/>
            <person name="Wayne K.J."/>
            <person name="Tettelin H."/>
            <person name="Glass J.I."/>
            <person name="Rusch D."/>
            <person name="Podicherti R."/>
            <person name="Tsui H.-C.T."/>
            <person name="Winkler M.E."/>
        </authorList>
    </citation>
    <scope>NUCLEOTIDE SEQUENCE</scope>
</reference>
<sequence>MLRAHELNGKFTGATWVMIASCISVLLFSKPVAILALIFMSLGDTAAGLIGRQFGKHKIGDKTWEGFFAGLVVCLIISINYNLLPLHVSISGACTAMIMEILPIPLDDNFKIPLGSGGIMMMLLSPI</sequence>
<dbReference type="AlphaFoldDB" id="A0A381V0F4"/>
<feature type="transmembrane region" description="Helical" evidence="1">
    <location>
        <begin position="63"/>
        <end position="81"/>
    </location>
</feature>
<proteinExistence type="predicted"/>
<dbReference type="GO" id="GO:0004143">
    <property type="term" value="F:ATP-dependent diacylglycerol kinase activity"/>
    <property type="evidence" value="ECO:0007669"/>
    <property type="project" value="InterPro"/>
</dbReference>
<accession>A0A381V0F4</accession>